<dbReference type="EMBL" id="QGNW01001073">
    <property type="protein sequence ID" value="RVW56632.1"/>
    <property type="molecule type" value="Genomic_DNA"/>
</dbReference>
<dbReference type="AlphaFoldDB" id="A0A438F9K0"/>
<feature type="compositionally biased region" description="Low complexity" evidence="1">
    <location>
        <begin position="31"/>
        <end position="52"/>
    </location>
</feature>
<reference evidence="2 3" key="1">
    <citation type="journal article" date="2018" name="PLoS Genet.">
        <title>Population sequencing reveals clonal diversity and ancestral inbreeding in the grapevine cultivar Chardonnay.</title>
        <authorList>
            <person name="Roach M.J."/>
            <person name="Johnson D.L."/>
            <person name="Bohlmann J."/>
            <person name="van Vuuren H.J."/>
            <person name="Jones S.J."/>
            <person name="Pretorius I.S."/>
            <person name="Schmidt S.A."/>
            <person name="Borneman A.R."/>
        </authorList>
    </citation>
    <scope>NUCLEOTIDE SEQUENCE [LARGE SCALE GENOMIC DNA]</scope>
    <source>
        <strain evidence="3">cv. Chardonnay</strain>
        <tissue evidence="2">Leaf</tissue>
    </source>
</reference>
<protein>
    <submittedName>
        <fullName evidence="2">Uncharacterized protein</fullName>
    </submittedName>
</protein>
<accession>A0A438F9K0</accession>
<evidence type="ECO:0000256" key="1">
    <source>
        <dbReference type="SAM" id="MobiDB-lite"/>
    </source>
</evidence>
<comment type="caution">
    <text evidence="2">The sequence shown here is derived from an EMBL/GenBank/DDBJ whole genome shotgun (WGS) entry which is preliminary data.</text>
</comment>
<dbReference type="Proteomes" id="UP000288805">
    <property type="component" value="Unassembled WGS sequence"/>
</dbReference>
<proteinExistence type="predicted"/>
<organism evidence="2 3">
    <name type="scientific">Vitis vinifera</name>
    <name type="common">Grape</name>
    <dbReference type="NCBI Taxonomy" id="29760"/>
    <lineage>
        <taxon>Eukaryota</taxon>
        <taxon>Viridiplantae</taxon>
        <taxon>Streptophyta</taxon>
        <taxon>Embryophyta</taxon>
        <taxon>Tracheophyta</taxon>
        <taxon>Spermatophyta</taxon>
        <taxon>Magnoliopsida</taxon>
        <taxon>eudicotyledons</taxon>
        <taxon>Gunneridae</taxon>
        <taxon>Pentapetalae</taxon>
        <taxon>rosids</taxon>
        <taxon>Vitales</taxon>
        <taxon>Vitaceae</taxon>
        <taxon>Viteae</taxon>
        <taxon>Vitis</taxon>
    </lineage>
</organism>
<evidence type="ECO:0000313" key="2">
    <source>
        <dbReference type="EMBL" id="RVW56632.1"/>
    </source>
</evidence>
<feature type="region of interest" description="Disordered" evidence="1">
    <location>
        <begin position="31"/>
        <end position="55"/>
    </location>
</feature>
<evidence type="ECO:0000313" key="3">
    <source>
        <dbReference type="Proteomes" id="UP000288805"/>
    </source>
</evidence>
<sequence>MILSLILATDDTLILPCAGCFEAVSTLRVSRSPHSAGHSPSSPRGTPSRSISKSVSNSGSYLEYVSHFSFFQVE</sequence>
<name>A0A438F9K0_VITVI</name>
<gene>
    <name evidence="2" type="ORF">CK203_075054</name>
</gene>